<name>A0ABQ9GC19_9NEOP</name>
<comment type="caution">
    <text evidence="2">The sequence shown here is derived from an EMBL/GenBank/DDBJ whole genome shotgun (WGS) entry which is preliminary data.</text>
</comment>
<accession>A0ABQ9GC19</accession>
<evidence type="ECO:0000313" key="3">
    <source>
        <dbReference type="Proteomes" id="UP001159363"/>
    </source>
</evidence>
<protein>
    <submittedName>
        <fullName evidence="2">Uncharacterized protein</fullName>
    </submittedName>
</protein>
<feature type="compositionally biased region" description="Basic residues" evidence="1">
    <location>
        <begin position="41"/>
        <end position="54"/>
    </location>
</feature>
<sequence length="83" mass="9341">MLHQPNEKRLYIDFRSGRSGQRRFGDGPGLEQTLVSAAKSTRAKGRKGRGRRKKDSQINDGNFRAFLCFRIDAGDAKLKPCSD</sequence>
<dbReference type="EMBL" id="JARBHB010000013">
    <property type="protein sequence ID" value="KAJ8869808.1"/>
    <property type="molecule type" value="Genomic_DNA"/>
</dbReference>
<keyword evidence="3" id="KW-1185">Reference proteome</keyword>
<reference evidence="2 3" key="1">
    <citation type="submission" date="2023-02" db="EMBL/GenBank/DDBJ databases">
        <title>LHISI_Scaffold_Assembly.</title>
        <authorList>
            <person name="Stuart O.P."/>
            <person name="Cleave R."/>
            <person name="Magrath M.J.L."/>
            <person name="Mikheyev A.S."/>
        </authorList>
    </citation>
    <scope>NUCLEOTIDE SEQUENCE [LARGE SCALE GENOMIC DNA]</scope>
    <source>
        <strain evidence="2">Daus_M_001</strain>
        <tissue evidence="2">Leg muscle</tissue>
    </source>
</reference>
<gene>
    <name evidence="2" type="ORF">PR048_028817</name>
</gene>
<evidence type="ECO:0000313" key="2">
    <source>
        <dbReference type="EMBL" id="KAJ8869808.1"/>
    </source>
</evidence>
<proteinExistence type="predicted"/>
<dbReference type="Proteomes" id="UP001159363">
    <property type="component" value="Chromosome 12"/>
</dbReference>
<organism evidence="2 3">
    <name type="scientific">Dryococelus australis</name>
    <dbReference type="NCBI Taxonomy" id="614101"/>
    <lineage>
        <taxon>Eukaryota</taxon>
        <taxon>Metazoa</taxon>
        <taxon>Ecdysozoa</taxon>
        <taxon>Arthropoda</taxon>
        <taxon>Hexapoda</taxon>
        <taxon>Insecta</taxon>
        <taxon>Pterygota</taxon>
        <taxon>Neoptera</taxon>
        <taxon>Polyneoptera</taxon>
        <taxon>Phasmatodea</taxon>
        <taxon>Verophasmatodea</taxon>
        <taxon>Anareolatae</taxon>
        <taxon>Phasmatidae</taxon>
        <taxon>Eurycanthinae</taxon>
        <taxon>Dryococelus</taxon>
    </lineage>
</organism>
<feature type="region of interest" description="Disordered" evidence="1">
    <location>
        <begin position="18"/>
        <end position="57"/>
    </location>
</feature>
<evidence type="ECO:0000256" key="1">
    <source>
        <dbReference type="SAM" id="MobiDB-lite"/>
    </source>
</evidence>